<name>A0A9D2C9L4_9MICO</name>
<feature type="DNA-binding region" description="H-T-H motif" evidence="4">
    <location>
        <begin position="24"/>
        <end position="43"/>
    </location>
</feature>
<evidence type="ECO:0000256" key="3">
    <source>
        <dbReference type="ARBA" id="ARBA00023163"/>
    </source>
</evidence>
<evidence type="ECO:0000256" key="4">
    <source>
        <dbReference type="PROSITE-ProRule" id="PRU00335"/>
    </source>
</evidence>
<dbReference type="AlphaFoldDB" id="A0A9D2C9L4"/>
<dbReference type="InterPro" id="IPR009057">
    <property type="entry name" value="Homeodomain-like_sf"/>
</dbReference>
<evidence type="ECO:0000313" key="6">
    <source>
        <dbReference type="EMBL" id="HIY66407.1"/>
    </source>
</evidence>
<dbReference type="SUPFAM" id="SSF46689">
    <property type="entry name" value="Homeodomain-like"/>
    <property type="match status" value="1"/>
</dbReference>
<comment type="caution">
    <text evidence="6">The sequence shown here is derived from an EMBL/GenBank/DDBJ whole genome shotgun (WGS) entry which is preliminary data.</text>
</comment>
<dbReference type="Proteomes" id="UP000824005">
    <property type="component" value="Unassembled WGS sequence"/>
</dbReference>
<evidence type="ECO:0000256" key="1">
    <source>
        <dbReference type="ARBA" id="ARBA00023015"/>
    </source>
</evidence>
<feature type="domain" description="HTH tetR-type" evidence="5">
    <location>
        <begin position="1"/>
        <end position="61"/>
    </location>
</feature>
<gene>
    <name evidence="6" type="ORF">H9830_09050</name>
</gene>
<sequence>MNTRDEILNAFEELIIEQGERAATISGVAAAAGVSKGGLLYHFGSKDALVSGLADRFSEQIESETLRLHQIENPVEVFLQESLGVHHPMDRTFIALIGLAQLGEHQVAKDALA</sequence>
<dbReference type="PROSITE" id="PS50977">
    <property type="entry name" value="HTH_TETR_2"/>
    <property type="match status" value="1"/>
</dbReference>
<dbReference type="PANTHER" id="PTHR30055">
    <property type="entry name" value="HTH-TYPE TRANSCRIPTIONAL REGULATOR RUTR"/>
    <property type="match status" value="1"/>
</dbReference>
<dbReference type="PANTHER" id="PTHR30055:SF234">
    <property type="entry name" value="HTH-TYPE TRANSCRIPTIONAL REGULATOR BETI"/>
    <property type="match status" value="1"/>
</dbReference>
<protein>
    <submittedName>
        <fullName evidence="6">TetR/AcrR family transcriptional regulator</fullName>
    </submittedName>
</protein>
<dbReference type="InterPro" id="IPR050109">
    <property type="entry name" value="HTH-type_TetR-like_transc_reg"/>
</dbReference>
<evidence type="ECO:0000313" key="7">
    <source>
        <dbReference type="Proteomes" id="UP000824005"/>
    </source>
</evidence>
<dbReference type="PRINTS" id="PR00455">
    <property type="entry name" value="HTHTETR"/>
</dbReference>
<dbReference type="GO" id="GO:0000976">
    <property type="term" value="F:transcription cis-regulatory region binding"/>
    <property type="evidence" value="ECO:0007669"/>
    <property type="project" value="TreeGrafter"/>
</dbReference>
<evidence type="ECO:0000259" key="5">
    <source>
        <dbReference type="PROSITE" id="PS50977"/>
    </source>
</evidence>
<feature type="non-terminal residue" evidence="6">
    <location>
        <position position="113"/>
    </location>
</feature>
<reference evidence="6" key="2">
    <citation type="submission" date="2021-04" db="EMBL/GenBank/DDBJ databases">
        <authorList>
            <person name="Gilroy R."/>
        </authorList>
    </citation>
    <scope>NUCLEOTIDE SEQUENCE</scope>
    <source>
        <strain evidence="6">ChiGjej1B1-98</strain>
    </source>
</reference>
<dbReference type="GO" id="GO:0003700">
    <property type="term" value="F:DNA-binding transcription factor activity"/>
    <property type="evidence" value="ECO:0007669"/>
    <property type="project" value="TreeGrafter"/>
</dbReference>
<reference evidence="6" key="1">
    <citation type="journal article" date="2021" name="PeerJ">
        <title>Extensive microbial diversity within the chicken gut microbiome revealed by metagenomics and culture.</title>
        <authorList>
            <person name="Gilroy R."/>
            <person name="Ravi A."/>
            <person name="Getino M."/>
            <person name="Pursley I."/>
            <person name="Horton D.L."/>
            <person name="Alikhan N.F."/>
            <person name="Baker D."/>
            <person name="Gharbi K."/>
            <person name="Hall N."/>
            <person name="Watson M."/>
            <person name="Adriaenssens E.M."/>
            <person name="Foster-Nyarko E."/>
            <person name="Jarju S."/>
            <person name="Secka A."/>
            <person name="Antonio M."/>
            <person name="Oren A."/>
            <person name="Chaudhuri R.R."/>
            <person name="La Ragione R."/>
            <person name="Hildebrand F."/>
            <person name="Pallen M.J."/>
        </authorList>
    </citation>
    <scope>NUCLEOTIDE SEQUENCE</scope>
    <source>
        <strain evidence="6">ChiGjej1B1-98</strain>
    </source>
</reference>
<keyword evidence="2 4" id="KW-0238">DNA-binding</keyword>
<organism evidence="6 7">
    <name type="scientific">Candidatus Agrococcus pullicola</name>
    <dbReference type="NCBI Taxonomy" id="2838429"/>
    <lineage>
        <taxon>Bacteria</taxon>
        <taxon>Bacillati</taxon>
        <taxon>Actinomycetota</taxon>
        <taxon>Actinomycetes</taxon>
        <taxon>Micrococcales</taxon>
        <taxon>Microbacteriaceae</taxon>
        <taxon>Agrococcus</taxon>
    </lineage>
</organism>
<dbReference type="Pfam" id="PF00440">
    <property type="entry name" value="TetR_N"/>
    <property type="match status" value="1"/>
</dbReference>
<dbReference type="InterPro" id="IPR001647">
    <property type="entry name" value="HTH_TetR"/>
</dbReference>
<accession>A0A9D2C9L4</accession>
<keyword evidence="1" id="KW-0805">Transcription regulation</keyword>
<evidence type="ECO:0000256" key="2">
    <source>
        <dbReference type="ARBA" id="ARBA00023125"/>
    </source>
</evidence>
<dbReference type="EMBL" id="DXDC01000273">
    <property type="protein sequence ID" value="HIY66407.1"/>
    <property type="molecule type" value="Genomic_DNA"/>
</dbReference>
<keyword evidence="3" id="KW-0804">Transcription</keyword>
<proteinExistence type="predicted"/>
<dbReference type="Gene3D" id="1.10.357.10">
    <property type="entry name" value="Tetracycline Repressor, domain 2"/>
    <property type="match status" value="1"/>
</dbReference>